<evidence type="ECO:0000313" key="4">
    <source>
        <dbReference type="Proteomes" id="UP000485058"/>
    </source>
</evidence>
<dbReference type="AlphaFoldDB" id="A0A699ZH97"/>
<dbReference type="PANTHER" id="PTHR35169">
    <property type="entry name" value="FE2OG DIOXYGENASE DOMAIN-CONTAINING PROTEIN"/>
    <property type="match status" value="1"/>
</dbReference>
<feature type="non-terminal residue" evidence="3">
    <location>
        <position position="1"/>
    </location>
</feature>
<keyword evidence="3" id="KW-0223">Dioxygenase</keyword>
<comment type="caution">
    <text evidence="3">The sequence shown here is derived from an EMBL/GenBank/DDBJ whole genome shotgun (WGS) entry which is preliminary data.</text>
</comment>
<dbReference type="PANTHER" id="PTHR35169:SF1">
    <property type="entry name" value="PROLYL 4-HYDROXYLASE ALPHA SUBUNIT FE(2+) 2OG DIOXYGENASE DOMAIN-CONTAINING PROTEIN"/>
    <property type="match status" value="1"/>
</dbReference>
<dbReference type="Pfam" id="PF13640">
    <property type="entry name" value="2OG-FeII_Oxy_3"/>
    <property type="match status" value="1"/>
</dbReference>
<evidence type="ECO:0000256" key="1">
    <source>
        <dbReference type="SAM" id="MobiDB-lite"/>
    </source>
</evidence>
<feature type="region of interest" description="Disordered" evidence="1">
    <location>
        <begin position="1"/>
        <end position="26"/>
    </location>
</feature>
<feature type="non-terminal residue" evidence="3">
    <location>
        <position position="225"/>
    </location>
</feature>
<proteinExistence type="predicted"/>
<keyword evidence="4" id="KW-1185">Reference proteome</keyword>
<feature type="compositionally biased region" description="Basic and acidic residues" evidence="1">
    <location>
        <begin position="16"/>
        <end position="26"/>
    </location>
</feature>
<evidence type="ECO:0000313" key="3">
    <source>
        <dbReference type="EMBL" id="GFH18819.1"/>
    </source>
</evidence>
<keyword evidence="3" id="KW-0560">Oxidoreductase</keyword>
<dbReference type="Proteomes" id="UP000485058">
    <property type="component" value="Unassembled WGS sequence"/>
</dbReference>
<organism evidence="3 4">
    <name type="scientific">Haematococcus lacustris</name>
    <name type="common">Green alga</name>
    <name type="synonym">Haematococcus pluvialis</name>
    <dbReference type="NCBI Taxonomy" id="44745"/>
    <lineage>
        <taxon>Eukaryota</taxon>
        <taxon>Viridiplantae</taxon>
        <taxon>Chlorophyta</taxon>
        <taxon>core chlorophytes</taxon>
        <taxon>Chlorophyceae</taxon>
        <taxon>CS clade</taxon>
        <taxon>Chlamydomonadales</taxon>
        <taxon>Haematococcaceae</taxon>
        <taxon>Haematococcus</taxon>
    </lineage>
</organism>
<gene>
    <name evidence="3" type="ORF">HaLaN_15683</name>
</gene>
<protein>
    <submittedName>
        <fullName evidence="3">Fe2OG dioxygenase domain-containing protein</fullName>
    </submittedName>
</protein>
<reference evidence="3 4" key="1">
    <citation type="submission" date="2020-02" db="EMBL/GenBank/DDBJ databases">
        <title>Draft genome sequence of Haematococcus lacustris strain NIES-144.</title>
        <authorList>
            <person name="Morimoto D."/>
            <person name="Nakagawa S."/>
            <person name="Yoshida T."/>
            <person name="Sawayama S."/>
        </authorList>
    </citation>
    <scope>NUCLEOTIDE SEQUENCE [LARGE SCALE GENOMIC DNA]</scope>
    <source>
        <strain evidence="3 4">NIES-144</strain>
    </source>
</reference>
<dbReference type="EMBL" id="BLLF01001362">
    <property type="protein sequence ID" value="GFH18819.1"/>
    <property type="molecule type" value="Genomic_DNA"/>
</dbReference>
<feature type="domain" description="Prolyl 4-hydroxylase alpha subunit Fe(2+) 2OG dioxygenase" evidence="2">
    <location>
        <begin position="114"/>
        <end position="218"/>
    </location>
</feature>
<dbReference type="Gene3D" id="2.60.120.620">
    <property type="entry name" value="q2cbj1_9rhob like domain"/>
    <property type="match status" value="1"/>
</dbReference>
<name>A0A699ZH97_HAELA</name>
<evidence type="ECO:0000259" key="2">
    <source>
        <dbReference type="Pfam" id="PF13640"/>
    </source>
</evidence>
<dbReference type="InterPro" id="IPR044862">
    <property type="entry name" value="Pro_4_hyd_alph_FE2OG_OXY"/>
</dbReference>
<dbReference type="GO" id="GO:0051213">
    <property type="term" value="F:dioxygenase activity"/>
    <property type="evidence" value="ECO:0007669"/>
    <property type="project" value="UniProtKB-KW"/>
</dbReference>
<accession>A0A699ZH97</accession>
<sequence>MATAPTTSRLPVPPAGHDHSGPPPEDKWELACVDRVGDQATWGLRQHMLQALEHDPPDALLALQARLAALYPEYQLCHMPADMLSEDAGEAGEEEGGAGLSSFVGNAVMAGDPCSWHDDANPAMLPPTSPWVHCYGYYYNREPGRPRFVSMLLYLNDAWPDELHAETLFVDPSTQVGVFARPAPGRVVLMDQDTSHRISPPSAVAAGAPRYSLVEYVHNANAEIT</sequence>